<feature type="coiled-coil region" evidence="7">
    <location>
        <begin position="71"/>
        <end position="135"/>
    </location>
</feature>
<comment type="caution">
    <text evidence="10">The sequence shown here is derived from an EMBL/GenBank/DDBJ whole genome shotgun (WGS) entry which is preliminary data.</text>
</comment>
<evidence type="ECO:0000256" key="2">
    <source>
        <dbReference type="ARBA" id="ARBA00022490"/>
    </source>
</evidence>
<feature type="compositionally biased region" description="Basic and acidic residues" evidence="8">
    <location>
        <begin position="186"/>
        <end position="219"/>
    </location>
</feature>
<feature type="region of interest" description="Disordered" evidence="8">
    <location>
        <begin position="148"/>
        <end position="219"/>
    </location>
</feature>
<dbReference type="InterPro" id="IPR002547">
    <property type="entry name" value="tRNA-bd_dom"/>
</dbReference>
<dbReference type="GO" id="GO:0006412">
    <property type="term" value="P:translation"/>
    <property type="evidence" value="ECO:0007669"/>
    <property type="project" value="UniProtKB-KW"/>
</dbReference>
<feature type="compositionally biased region" description="Polar residues" evidence="8">
    <location>
        <begin position="148"/>
        <end position="164"/>
    </location>
</feature>
<gene>
    <name evidence="10" type="ORF">LARSCL_LOCUS19050</name>
</gene>
<dbReference type="EMBL" id="CAXIEN010000360">
    <property type="protein sequence ID" value="CAL1295015.1"/>
    <property type="molecule type" value="Genomic_DNA"/>
</dbReference>
<evidence type="ECO:0000256" key="5">
    <source>
        <dbReference type="ARBA" id="ARBA00022917"/>
    </source>
</evidence>
<dbReference type="InterPro" id="IPR012340">
    <property type="entry name" value="NA-bd_OB-fold"/>
</dbReference>
<dbReference type="Gene3D" id="2.40.50.140">
    <property type="entry name" value="Nucleic acid-binding proteins"/>
    <property type="match status" value="1"/>
</dbReference>
<evidence type="ECO:0000259" key="9">
    <source>
        <dbReference type="PROSITE" id="PS50886"/>
    </source>
</evidence>
<protein>
    <recommendedName>
        <fullName evidence="9">tRNA-binding domain-containing protein</fullName>
    </recommendedName>
</protein>
<feature type="domain" description="TRNA-binding" evidence="9">
    <location>
        <begin position="220"/>
        <end position="321"/>
    </location>
</feature>
<dbReference type="SUPFAM" id="SSF50249">
    <property type="entry name" value="Nucleic acid-binding proteins"/>
    <property type="match status" value="1"/>
</dbReference>
<evidence type="ECO:0000313" key="11">
    <source>
        <dbReference type="Proteomes" id="UP001497382"/>
    </source>
</evidence>
<dbReference type="Proteomes" id="UP001497382">
    <property type="component" value="Unassembled WGS sequence"/>
</dbReference>
<organism evidence="10 11">
    <name type="scientific">Larinioides sclopetarius</name>
    <dbReference type="NCBI Taxonomy" id="280406"/>
    <lineage>
        <taxon>Eukaryota</taxon>
        <taxon>Metazoa</taxon>
        <taxon>Ecdysozoa</taxon>
        <taxon>Arthropoda</taxon>
        <taxon>Chelicerata</taxon>
        <taxon>Arachnida</taxon>
        <taxon>Araneae</taxon>
        <taxon>Araneomorphae</taxon>
        <taxon>Entelegynae</taxon>
        <taxon>Araneoidea</taxon>
        <taxon>Araneidae</taxon>
        <taxon>Larinioides</taxon>
    </lineage>
</organism>
<keyword evidence="3 6" id="KW-0820">tRNA-binding</keyword>
<dbReference type="CDD" id="cd02799">
    <property type="entry name" value="tRNA_bind_EMAP-II_like"/>
    <property type="match status" value="1"/>
</dbReference>
<evidence type="ECO:0000256" key="7">
    <source>
        <dbReference type="SAM" id="Coils"/>
    </source>
</evidence>
<evidence type="ECO:0000256" key="4">
    <source>
        <dbReference type="ARBA" id="ARBA00022884"/>
    </source>
</evidence>
<dbReference type="GO" id="GO:0000049">
    <property type="term" value="F:tRNA binding"/>
    <property type="evidence" value="ECO:0007669"/>
    <property type="project" value="UniProtKB-UniRule"/>
</dbReference>
<reference evidence="10 11" key="1">
    <citation type="submission" date="2024-04" db="EMBL/GenBank/DDBJ databases">
        <authorList>
            <person name="Rising A."/>
            <person name="Reimegard J."/>
            <person name="Sonavane S."/>
            <person name="Akerstrom W."/>
            <person name="Nylinder S."/>
            <person name="Hedman E."/>
            <person name="Kallberg Y."/>
        </authorList>
    </citation>
    <scope>NUCLEOTIDE SEQUENCE [LARGE SCALE GENOMIC DNA]</scope>
</reference>
<dbReference type="AlphaFoldDB" id="A0AAV2BFK5"/>
<name>A0AAV2BFK5_9ARAC</name>
<keyword evidence="2" id="KW-0963">Cytoplasm</keyword>
<comment type="subcellular location">
    <subcellularLocation>
        <location evidence="1">Cytoplasm</location>
    </subcellularLocation>
</comment>
<evidence type="ECO:0000313" key="10">
    <source>
        <dbReference type="EMBL" id="CAL1295015.1"/>
    </source>
</evidence>
<dbReference type="InterPro" id="IPR051270">
    <property type="entry name" value="Tyrosine-tRNA_ligase_regulator"/>
</dbReference>
<dbReference type="GO" id="GO:0005737">
    <property type="term" value="C:cytoplasm"/>
    <property type="evidence" value="ECO:0007669"/>
    <property type="project" value="UniProtKB-SubCell"/>
</dbReference>
<evidence type="ECO:0000256" key="8">
    <source>
        <dbReference type="SAM" id="MobiDB-lite"/>
    </source>
</evidence>
<proteinExistence type="predicted"/>
<dbReference type="PANTHER" id="PTHR11586">
    <property type="entry name" value="TRNA-AMINOACYLATION COFACTOR ARC1 FAMILY MEMBER"/>
    <property type="match status" value="1"/>
</dbReference>
<dbReference type="FunFam" id="2.40.50.140:FF:000047">
    <property type="entry name" value="tyrosine--tRNA ligase, cytoplasmic isoform X2"/>
    <property type="match status" value="1"/>
</dbReference>
<evidence type="ECO:0000256" key="6">
    <source>
        <dbReference type="PROSITE-ProRule" id="PRU00209"/>
    </source>
</evidence>
<evidence type="ECO:0000256" key="1">
    <source>
        <dbReference type="ARBA" id="ARBA00004496"/>
    </source>
</evidence>
<accession>A0AAV2BFK5</accession>
<feature type="compositionally biased region" description="Polar residues" evidence="8">
    <location>
        <begin position="171"/>
        <end position="182"/>
    </location>
</feature>
<sequence length="381" mass="42494">MMTSLNTCHSYFQIVTIELDIHVTEINKEQRAQKYCQSIAHNNQLMSYPGRFLKVLSNINVHQKMVNEEILQRIQQNNARGEEIVKFIQKELPLLQKAAVKVKQEKLANEIKEKNLQLKKELEFWINRVIELETQTGIKQYLLPSDTSKVNSVTKDPETNTSATVAPESASKATPTSKNEAQPSAPKKESSPVKKESAAPKKEKAPKPSKQPAEENKEVNVSRLDLKIGRILNVKKHPDAESLYVEEIDVGEEKPRTVVSGLVKFVPLEEMQNRLVVVLCNLKPAKMRGITSEAMVMCASTPEKVEVLTPPPGSAPGDRVICDQFPGVPDALLNPKKKIFEQVAPDLKTDDDCNATYKSAPLKVADKGVIKSTTLTNVQIK</sequence>
<dbReference type="PANTHER" id="PTHR11586:SF33">
    <property type="entry name" value="AMINOACYL TRNA SYNTHASE COMPLEX-INTERACTING MULTIFUNCTIONAL PROTEIN 1"/>
    <property type="match status" value="1"/>
</dbReference>
<dbReference type="PROSITE" id="PS50886">
    <property type="entry name" value="TRBD"/>
    <property type="match status" value="1"/>
</dbReference>
<dbReference type="Pfam" id="PF01588">
    <property type="entry name" value="tRNA_bind"/>
    <property type="match status" value="1"/>
</dbReference>
<keyword evidence="11" id="KW-1185">Reference proteome</keyword>
<keyword evidence="5" id="KW-0648">Protein biosynthesis</keyword>
<keyword evidence="7" id="KW-0175">Coiled coil</keyword>
<keyword evidence="4 6" id="KW-0694">RNA-binding</keyword>
<evidence type="ECO:0000256" key="3">
    <source>
        <dbReference type="ARBA" id="ARBA00022555"/>
    </source>
</evidence>